<dbReference type="RefSeq" id="WP_072904177.1">
    <property type="nucleotide sequence ID" value="NZ_FRAD01000021.1"/>
</dbReference>
<dbReference type="AlphaFoldDB" id="A0A1M6RCP6"/>
<sequence>MDIKGKIEEIISKVKNDKDFAAKFKSNPIQAVESIIGVDLPEEQIKSVIDGVKAKISLDEASGIVGKIKNLF</sequence>
<evidence type="ECO:0000313" key="2">
    <source>
        <dbReference type="Proteomes" id="UP000183952"/>
    </source>
</evidence>
<accession>A0A1M6RCP6</accession>
<organism evidence="1 2">
    <name type="scientific">Hathewaya proteolytica DSM 3090</name>
    <dbReference type="NCBI Taxonomy" id="1121331"/>
    <lineage>
        <taxon>Bacteria</taxon>
        <taxon>Bacillati</taxon>
        <taxon>Bacillota</taxon>
        <taxon>Clostridia</taxon>
        <taxon>Eubacteriales</taxon>
        <taxon>Clostridiaceae</taxon>
        <taxon>Hathewaya</taxon>
    </lineage>
</organism>
<evidence type="ECO:0000313" key="1">
    <source>
        <dbReference type="EMBL" id="SHK30206.1"/>
    </source>
</evidence>
<protein>
    <submittedName>
        <fullName evidence="1">Uncharacterized protein</fullName>
    </submittedName>
</protein>
<dbReference type="OrthoDB" id="1862100at2"/>
<reference evidence="1 2" key="1">
    <citation type="submission" date="2016-11" db="EMBL/GenBank/DDBJ databases">
        <authorList>
            <person name="Jaros S."/>
            <person name="Januszkiewicz K."/>
            <person name="Wedrychowicz H."/>
        </authorList>
    </citation>
    <scope>NUCLEOTIDE SEQUENCE [LARGE SCALE GENOMIC DNA]</scope>
    <source>
        <strain evidence="1 2">DSM 3090</strain>
    </source>
</reference>
<keyword evidence="2" id="KW-1185">Reference proteome</keyword>
<dbReference type="EMBL" id="FRAD01000021">
    <property type="protein sequence ID" value="SHK30206.1"/>
    <property type="molecule type" value="Genomic_DNA"/>
</dbReference>
<gene>
    <name evidence="1" type="ORF">SAMN02745248_02257</name>
</gene>
<name>A0A1M6RCP6_9CLOT</name>
<dbReference type="Proteomes" id="UP000183952">
    <property type="component" value="Unassembled WGS sequence"/>
</dbReference>
<proteinExistence type="predicted"/>